<proteinExistence type="predicted"/>
<accession>A0AAD8TP29</accession>
<organism evidence="2 3">
    <name type="scientific">Lolium multiflorum</name>
    <name type="common">Italian ryegrass</name>
    <name type="synonym">Lolium perenne subsp. multiflorum</name>
    <dbReference type="NCBI Taxonomy" id="4521"/>
    <lineage>
        <taxon>Eukaryota</taxon>
        <taxon>Viridiplantae</taxon>
        <taxon>Streptophyta</taxon>
        <taxon>Embryophyta</taxon>
        <taxon>Tracheophyta</taxon>
        <taxon>Spermatophyta</taxon>
        <taxon>Magnoliopsida</taxon>
        <taxon>Liliopsida</taxon>
        <taxon>Poales</taxon>
        <taxon>Poaceae</taxon>
        <taxon>BOP clade</taxon>
        <taxon>Pooideae</taxon>
        <taxon>Poodae</taxon>
        <taxon>Poeae</taxon>
        <taxon>Poeae Chloroplast Group 2 (Poeae type)</taxon>
        <taxon>Loliodinae</taxon>
        <taxon>Loliinae</taxon>
        <taxon>Lolium</taxon>
    </lineage>
</organism>
<dbReference type="SUPFAM" id="SSF57756">
    <property type="entry name" value="Retrovirus zinc finger-like domains"/>
    <property type="match status" value="1"/>
</dbReference>
<dbReference type="AlphaFoldDB" id="A0AAD8TP29"/>
<dbReference type="Pfam" id="PF14223">
    <property type="entry name" value="Retrotran_gag_2"/>
    <property type="match status" value="1"/>
</dbReference>
<dbReference type="Proteomes" id="UP001231189">
    <property type="component" value="Unassembled WGS sequence"/>
</dbReference>
<dbReference type="InterPro" id="IPR036875">
    <property type="entry name" value="Znf_CCHC_sf"/>
</dbReference>
<feature type="compositionally biased region" description="Low complexity" evidence="1">
    <location>
        <begin position="130"/>
        <end position="141"/>
    </location>
</feature>
<feature type="compositionally biased region" description="Basic and acidic residues" evidence="1">
    <location>
        <begin position="402"/>
        <end position="426"/>
    </location>
</feature>
<evidence type="ECO:0008006" key="4">
    <source>
        <dbReference type="Google" id="ProtNLM"/>
    </source>
</evidence>
<evidence type="ECO:0000313" key="3">
    <source>
        <dbReference type="Proteomes" id="UP001231189"/>
    </source>
</evidence>
<feature type="region of interest" description="Disordered" evidence="1">
    <location>
        <begin position="208"/>
        <end position="230"/>
    </location>
</feature>
<dbReference type="PANTHER" id="PTHR47481:SF31">
    <property type="entry name" value="OS01G0873500 PROTEIN"/>
    <property type="match status" value="1"/>
</dbReference>
<feature type="region of interest" description="Disordered" evidence="1">
    <location>
        <begin position="1"/>
        <end position="90"/>
    </location>
</feature>
<feature type="region of interest" description="Disordered" evidence="1">
    <location>
        <begin position="373"/>
        <end position="449"/>
    </location>
</feature>
<comment type="caution">
    <text evidence="2">The sequence shown here is derived from an EMBL/GenBank/DDBJ whole genome shotgun (WGS) entry which is preliminary data.</text>
</comment>
<sequence>MVSNNKDKEPLKENIQDPELKKEDAREDEEVEEAPQERQQATVASIGVISSPSNIKRSARIATGGAVPREKEPEAEEWGNNSKSWDSPSDRLLNRVEHNSEMIRNLIYRIDELQELIEKLVGNSSPPSPRSNSSSTGSSAESSDRNKSSPSFVVISLMASSSAAPVLNLGHPLTDKLSRTNYHGWRAQVLPAIRGARVFGLLDGSDAAPPEMLTEKPADKDGADQTEKSVPNPAYDAKIARDQIVLGYLLQSIGPEVLPHVHRIETAAGVWQAVEEMFASHCQTKIMNLRIQLANTKKLQMSTDAFLTKMQGIVDELATAGEVITAREHVSFILAGLGGSYNSLVAALSVSSTPISLSALYAQLRAYDHRQEMLGGGSSDMDFESSANAAQRQGRGRQTNRSRGDRADYSDRRDSRRDDRRDDRPPRQGRGGGRAPSAGGRGRGRGRRRTTPWVDVTCQICDKEGHPAKDCWWRFQDEDDADDKEAHAASYGVDTNWYQDSGATHHITGELQNMTVRDKYRGNDKIRLGSLARQSAVVWPVWRVCAPCCLPACAGLLCLCAWILCAAQFCGLSCASPSYTCVPWHP</sequence>
<feature type="compositionally biased region" description="Basic and acidic residues" evidence="1">
    <location>
        <begin position="213"/>
        <end position="227"/>
    </location>
</feature>
<keyword evidence="3" id="KW-1185">Reference proteome</keyword>
<evidence type="ECO:0000256" key="1">
    <source>
        <dbReference type="SAM" id="MobiDB-lite"/>
    </source>
</evidence>
<feature type="compositionally biased region" description="Basic and acidic residues" evidence="1">
    <location>
        <begin position="1"/>
        <end position="25"/>
    </location>
</feature>
<evidence type="ECO:0000313" key="2">
    <source>
        <dbReference type="EMBL" id="KAK1686750.1"/>
    </source>
</evidence>
<name>A0AAD8TP29_LOLMU</name>
<reference evidence="2" key="1">
    <citation type="submission" date="2023-07" db="EMBL/GenBank/DDBJ databases">
        <title>A chromosome-level genome assembly of Lolium multiflorum.</title>
        <authorList>
            <person name="Chen Y."/>
            <person name="Copetti D."/>
            <person name="Kolliker R."/>
            <person name="Studer B."/>
        </authorList>
    </citation>
    <scope>NUCLEOTIDE SEQUENCE</scope>
    <source>
        <strain evidence="2">02402/16</strain>
        <tissue evidence="2">Leaf</tissue>
    </source>
</reference>
<dbReference type="GO" id="GO:0003676">
    <property type="term" value="F:nucleic acid binding"/>
    <property type="evidence" value="ECO:0007669"/>
    <property type="project" value="InterPro"/>
</dbReference>
<gene>
    <name evidence="2" type="ORF">QYE76_047598</name>
</gene>
<dbReference type="EMBL" id="JAUUTY010000002">
    <property type="protein sequence ID" value="KAK1686750.1"/>
    <property type="molecule type" value="Genomic_DNA"/>
</dbReference>
<dbReference type="GO" id="GO:0008270">
    <property type="term" value="F:zinc ion binding"/>
    <property type="evidence" value="ECO:0007669"/>
    <property type="project" value="InterPro"/>
</dbReference>
<protein>
    <recommendedName>
        <fullName evidence="4">Retrotransposon Copia-like N-terminal domain-containing protein</fullName>
    </recommendedName>
</protein>
<dbReference type="PANTHER" id="PTHR47481">
    <property type="match status" value="1"/>
</dbReference>
<feature type="region of interest" description="Disordered" evidence="1">
    <location>
        <begin position="121"/>
        <end position="147"/>
    </location>
</feature>